<dbReference type="PANTHER" id="PTHR47025">
    <property type="entry name" value="AUTOIMMUNE REGULATOR"/>
    <property type="match status" value="1"/>
</dbReference>
<dbReference type="GO" id="GO:0045944">
    <property type="term" value="P:positive regulation of transcription by RNA polymerase II"/>
    <property type="evidence" value="ECO:0007669"/>
    <property type="project" value="TreeGrafter"/>
</dbReference>
<evidence type="ECO:0000313" key="5">
    <source>
        <dbReference type="EMBL" id="CAL0308304.1"/>
    </source>
</evidence>
<name>A0AAV1WG49_LUPLU</name>
<comment type="subcellular location">
    <subcellularLocation>
        <location evidence="1">Nucleus</location>
    </subcellularLocation>
</comment>
<dbReference type="Proteomes" id="UP001497480">
    <property type="component" value="Unassembled WGS sequence"/>
</dbReference>
<evidence type="ECO:0000256" key="1">
    <source>
        <dbReference type="ARBA" id="ARBA00004123"/>
    </source>
</evidence>
<reference evidence="5 6" key="1">
    <citation type="submission" date="2024-03" db="EMBL/GenBank/DDBJ databases">
        <authorList>
            <person name="Martinez-Hernandez J."/>
        </authorList>
    </citation>
    <scope>NUCLEOTIDE SEQUENCE [LARGE SCALE GENOMIC DNA]</scope>
</reference>
<dbReference type="PANTHER" id="PTHR47025:SF6">
    <property type="entry name" value="N-LYSINE METHYLTRANSFERASE"/>
    <property type="match status" value="1"/>
</dbReference>
<comment type="caution">
    <text evidence="5">The sequence shown here is derived from an EMBL/GenBank/DDBJ whole genome shotgun (WGS) entry which is preliminary data.</text>
</comment>
<dbReference type="GO" id="GO:0005634">
    <property type="term" value="C:nucleus"/>
    <property type="evidence" value="ECO:0007669"/>
    <property type="project" value="UniProtKB-SubCell"/>
</dbReference>
<dbReference type="AlphaFoldDB" id="A0AAV1WG49"/>
<dbReference type="GO" id="GO:0000977">
    <property type="term" value="F:RNA polymerase II transcription regulatory region sequence-specific DNA binding"/>
    <property type="evidence" value="ECO:0007669"/>
    <property type="project" value="TreeGrafter"/>
</dbReference>
<evidence type="ECO:0000256" key="3">
    <source>
        <dbReference type="SAM" id="MobiDB-lite"/>
    </source>
</evidence>
<feature type="region of interest" description="Disordered" evidence="3">
    <location>
        <begin position="347"/>
        <end position="375"/>
    </location>
</feature>
<dbReference type="GO" id="GO:0042393">
    <property type="term" value="F:histone binding"/>
    <property type="evidence" value="ECO:0007669"/>
    <property type="project" value="TreeGrafter"/>
</dbReference>
<evidence type="ECO:0000259" key="4">
    <source>
        <dbReference type="Pfam" id="PF16135"/>
    </source>
</evidence>
<proteinExistence type="predicted"/>
<organism evidence="5 6">
    <name type="scientific">Lupinus luteus</name>
    <name type="common">European yellow lupine</name>
    <dbReference type="NCBI Taxonomy" id="3873"/>
    <lineage>
        <taxon>Eukaryota</taxon>
        <taxon>Viridiplantae</taxon>
        <taxon>Streptophyta</taxon>
        <taxon>Embryophyta</taxon>
        <taxon>Tracheophyta</taxon>
        <taxon>Spermatophyta</taxon>
        <taxon>Magnoliopsida</taxon>
        <taxon>eudicotyledons</taxon>
        <taxon>Gunneridae</taxon>
        <taxon>Pentapetalae</taxon>
        <taxon>rosids</taxon>
        <taxon>fabids</taxon>
        <taxon>Fabales</taxon>
        <taxon>Fabaceae</taxon>
        <taxon>Papilionoideae</taxon>
        <taxon>50 kb inversion clade</taxon>
        <taxon>genistoids sensu lato</taxon>
        <taxon>core genistoids</taxon>
        <taxon>Genisteae</taxon>
        <taxon>Lupinus</taxon>
    </lineage>
</organism>
<gene>
    <name evidence="5" type="ORF">LLUT_LOCUS9364</name>
</gene>
<keyword evidence="6" id="KW-1185">Reference proteome</keyword>
<keyword evidence="2" id="KW-0539">Nucleus</keyword>
<protein>
    <recommendedName>
        <fullName evidence="4">Tify domain-containing protein</fullName>
    </recommendedName>
</protein>
<sequence length="599" mass="66141">MSFQHKSFWMQQDAGCLAEENVGYENSSRIEPKRSRQWFDDTVELEIFNKKQAVEAVSGGTVSGVSQVNVSPWDNKTGFHSVPGQFSDRLFGSGLVRGVNFVDKNIPQIRSENVNTGRKDFENQYHNDPSMSLSISHTISDPSSCLNFGGIQKVKVSQVRDSDNCLPASVGHSDHGLPASIGDSDIRVPASIGHSFSRTDNSSISIGGGYNKNDGNISLGLAYDNRNADIIAVGTKIGKIDENLLPMSHTFNKGDGNFMMMGHNYGKVDDSILSLSRPDDRRDGNFMSMGQSYEKEDSNLISLGTSYTKGYENISIGPTYSEPRENFITIAPSYDKGNDHIISMGTTYDKESSNIPSYDKGESSSLPMGHNHNKGESSTISFGAFRENTELNPSGGRICGYDLFMSNHNQIQALDRQKDLTESNSESLVNITPKPNTKNDSIIKNKETKTTKKAPTNNFPSNVKSLLSTGIFDGVHVKYVSWSREKSLTGIIKGTGYLCSCDDCNQSKVLNAYEFERHAGAKTKHPNNHIYFENGKTIYGVVQELKNTPQDMLFDAIQNVTGSTINQKNFSVWKASYQAATRELQRIYGEDEVVIPSRV</sequence>
<feature type="domain" description="Tify" evidence="4">
    <location>
        <begin position="490"/>
        <end position="544"/>
    </location>
</feature>
<evidence type="ECO:0000256" key="2">
    <source>
        <dbReference type="ARBA" id="ARBA00023242"/>
    </source>
</evidence>
<dbReference type="Pfam" id="PF16135">
    <property type="entry name" value="TDBD"/>
    <property type="match status" value="1"/>
</dbReference>
<dbReference type="EMBL" id="CAXHTB010000006">
    <property type="protein sequence ID" value="CAL0308304.1"/>
    <property type="molecule type" value="Genomic_DNA"/>
</dbReference>
<dbReference type="SUPFAM" id="SSF56935">
    <property type="entry name" value="Porins"/>
    <property type="match status" value="1"/>
</dbReference>
<accession>A0AAV1WG49</accession>
<evidence type="ECO:0000313" key="6">
    <source>
        <dbReference type="Proteomes" id="UP001497480"/>
    </source>
</evidence>
<dbReference type="InterPro" id="IPR032308">
    <property type="entry name" value="TDBD"/>
</dbReference>
<dbReference type="GO" id="GO:0003682">
    <property type="term" value="F:chromatin binding"/>
    <property type="evidence" value="ECO:0007669"/>
    <property type="project" value="TreeGrafter"/>
</dbReference>